<evidence type="ECO:0000259" key="1">
    <source>
        <dbReference type="PROSITE" id="PS50181"/>
    </source>
</evidence>
<keyword evidence="3" id="KW-1185">Reference proteome</keyword>
<dbReference type="EMBL" id="CABFNS010000533">
    <property type="protein sequence ID" value="VUC22231.1"/>
    <property type="molecule type" value="Genomic_DNA"/>
</dbReference>
<name>A0ABY6TX48_BIOOC</name>
<sequence length="439" mass="49659">MAPFSDAPTEVIDQILGYVPRSDLPNVCLVNKSLQSSAESFLYSTVSFEWTSSEMPPIASFVASLVRRPELADQIDVVALKGHLLPRTAVPAMDTSTIPLDQLAAAIEKTKVPFTSMWIEKLRSADTCIYALAALLIANLSKTTHLTIQTPYINGQPLIAKVLQAKNSKSGQLPAFERLKQLRYVKHRDISNPDNNMIFDDTINLFYLPTVTDLEITMTNPETFRWPAGEPNLDHLTSLRIGWLQEDFLAKIFPLTRNLKSLSWRWEHHGPPHPWETTTLDFDKISDVLELLKGTLESLEFELWLGEDDELADSLEMDVQGNLRRLRDFPHLTHLNVPLTSREDDNQPLDLADYAPDSVEVLTLPGTALTSDWRPSGWDVDGLPYEEIIPLIQSLADARPVKLPRLKRVIIIDDYGKNIRRKISERVSKLDLGFEVIFN</sequence>
<dbReference type="InterPro" id="IPR001810">
    <property type="entry name" value="F-box_dom"/>
</dbReference>
<feature type="domain" description="F-box" evidence="1">
    <location>
        <begin position="1"/>
        <end position="46"/>
    </location>
</feature>
<dbReference type="PROSITE" id="PS50181">
    <property type="entry name" value="FBOX"/>
    <property type="match status" value="1"/>
</dbReference>
<proteinExistence type="predicted"/>
<evidence type="ECO:0000313" key="3">
    <source>
        <dbReference type="Proteomes" id="UP000766486"/>
    </source>
</evidence>
<evidence type="ECO:0000313" key="2">
    <source>
        <dbReference type="EMBL" id="VUC22231.1"/>
    </source>
</evidence>
<organism evidence="2 3">
    <name type="scientific">Bionectria ochroleuca</name>
    <name type="common">Gliocladium roseum</name>
    <dbReference type="NCBI Taxonomy" id="29856"/>
    <lineage>
        <taxon>Eukaryota</taxon>
        <taxon>Fungi</taxon>
        <taxon>Dikarya</taxon>
        <taxon>Ascomycota</taxon>
        <taxon>Pezizomycotina</taxon>
        <taxon>Sordariomycetes</taxon>
        <taxon>Hypocreomycetidae</taxon>
        <taxon>Hypocreales</taxon>
        <taxon>Bionectriaceae</taxon>
        <taxon>Clonostachys</taxon>
    </lineage>
</organism>
<protein>
    <recommendedName>
        <fullName evidence="1">F-box domain-containing protein</fullName>
    </recommendedName>
</protein>
<accession>A0ABY6TX48</accession>
<comment type="caution">
    <text evidence="2">The sequence shown here is derived from an EMBL/GenBank/DDBJ whole genome shotgun (WGS) entry which is preliminary data.</text>
</comment>
<gene>
    <name evidence="2" type="ORF">CLO192961_LOCUS78183</name>
</gene>
<reference evidence="2 3" key="1">
    <citation type="submission" date="2019-06" db="EMBL/GenBank/DDBJ databases">
        <authorList>
            <person name="Broberg M."/>
        </authorList>
    </citation>
    <scope>NUCLEOTIDE SEQUENCE [LARGE SCALE GENOMIC DNA]</scope>
</reference>
<dbReference type="Proteomes" id="UP000766486">
    <property type="component" value="Unassembled WGS sequence"/>
</dbReference>